<dbReference type="Pfam" id="PF01693">
    <property type="entry name" value="Cauli_VI"/>
    <property type="match status" value="1"/>
</dbReference>
<dbReference type="AlphaFoldDB" id="A0A9P5N0S1"/>
<dbReference type="SUPFAM" id="SSF55658">
    <property type="entry name" value="L9 N-domain-like"/>
    <property type="match status" value="1"/>
</dbReference>
<evidence type="ECO:0000259" key="1">
    <source>
        <dbReference type="Pfam" id="PF01693"/>
    </source>
</evidence>
<dbReference type="EMBL" id="WHVB01000004">
    <property type="protein sequence ID" value="KAF8483376.1"/>
    <property type="molecule type" value="Genomic_DNA"/>
</dbReference>
<dbReference type="Gene3D" id="3.40.970.10">
    <property type="entry name" value="Ribonuclease H1, N-terminal domain"/>
    <property type="match status" value="1"/>
</dbReference>
<feature type="domain" description="Ribonuclease H1 N-terminal" evidence="1">
    <location>
        <begin position="127"/>
        <end position="169"/>
    </location>
</feature>
<reference evidence="2" key="1">
    <citation type="submission" date="2019-10" db="EMBL/GenBank/DDBJ databases">
        <authorList>
            <consortium name="DOE Joint Genome Institute"/>
            <person name="Kuo A."/>
            <person name="Miyauchi S."/>
            <person name="Kiss E."/>
            <person name="Drula E."/>
            <person name="Kohler A."/>
            <person name="Sanchez-Garcia M."/>
            <person name="Andreopoulos B."/>
            <person name="Barry K.W."/>
            <person name="Bonito G."/>
            <person name="Buee M."/>
            <person name="Carver A."/>
            <person name="Chen C."/>
            <person name="Cichocki N."/>
            <person name="Clum A."/>
            <person name="Culley D."/>
            <person name="Crous P.W."/>
            <person name="Fauchery L."/>
            <person name="Girlanda M."/>
            <person name="Hayes R."/>
            <person name="Keri Z."/>
            <person name="LaButti K."/>
            <person name="Lipzen A."/>
            <person name="Lombard V."/>
            <person name="Magnuson J."/>
            <person name="Maillard F."/>
            <person name="Morin E."/>
            <person name="Murat C."/>
            <person name="Nolan M."/>
            <person name="Ohm R."/>
            <person name="Pangilinan J."/>
            <person name="Pereira M."/>
            <person name="Perotto S."/>
            <person name="Peter M."/>
            <person name="Riley R."/>
            <person name="Sitrit Y."/>
            <person name="Stielow B."/>
            <person name="Szollosi G."/>
            <person name="Zifcakova L."/>
            <person name="Stursova M."/>
            <person name="Spatafora J.W."/>
            <person name="Tedersoo L."/>
            <person name="Vaario L.-M."/>
            <person name="Yamada A."/>
            <person name="Yan M."/>
            <person name="Wang P."/>
            <person name="Xu J."/>
            <person name="Bruns T."/>
            <person name="Baldrian P."/>
            <person name="Vilgalys R."/>
            <person name="Henrissat B."/>
            <person name="Grigoriev I.V."/>
            <person name="Hibbett D."/>
            <person name="Nagy L.G."/>
            <person name="Martin F.M."/>
        </authorList>
    </citation>
    <scope>NUCLEOTIDE SEQUENCE</scope>
    <source>
        <strain evidence="2">Prilba</strain>
    </source>
</reference>
<dbReference type="InterPro" id="IPR037056">
    <property type="entry name" value="RNase_H1_N_sf"/>
</dbReference>
<dbReference type="OrthoDB" id="3270804at2759"/>
<dbReference type="InterPro" id="IPR011320">
    <property type="entry name" value="RNase_H1_N"/>
</dbReference>
<comment type="caution">
    <text evidence="2">The sequence shown here is derived from an EMBL/GenBank/DDBJ whole genome shotgun (WGS) entry which is preliminary data.</text>
</comment>
<name>A0A9P5N0S1_9AGAM</name>
<proteinExistence type="predicted"/>
<dbReference type="InterPro" id="IPR009027">
    <property type="entry name" value="Ribosomal_bL9/RNase_H1_N"/>
</dbReference>
<sequence>MNSPEDELDVAPWQKTYEKQQQLLIKHWVWEQLAEKDTGDDLGNPTADIFSDANQNFRGGVLPGLHPASPRVAAVVTVMKSIVDPIPVHTDYNDHELIDAMTSLIVLPPPSTPPFFSLFTTSTMPQKFYIVFVGKCTGIFDDWPLVSSITSGVSGNCHKSYRTYNEAVNAYRDLKARGLVRVVRNPGDDAIFGPTESLMG</sequence>
<protein>
    <recommendedName>
        <fullName evidence="1">Ribonuclease H1 N-terminal domain-containing protein</fullName>
    </recommendedName>
</protein>
<accession>A0A9P5N0S1</accession>
<dbReference type="Proteomes" id="UP000759537">
    <property type="component" value="Unassembled WGS sequence"/>
</dbReference>
<evidence type="ECO:0000313" key="2">
    <source>
        <dbReference type="EMBL" id="KAF8483376.1"/>
    </source>
</evidence>
<evidence type="ECO:0000313" key="3">
    <source>
        <dbReference type="Proteomes" id="UP000759537"/>
    </source>
</evidence>
<organism evidence="2 3">
    <name type="scientific">Russula ochroleuca</name>
    <dbReference type="NCBI Taxonomy" id="152965"/>
    <lineage>
        <taxon>Eukaryota</taxon>
        <taxon>Fungi</taxon>
        <taxon>Dikarya</taxon>
        <taxon>Basidiomycota</taxon>
        <taxon>Agaricomycotina</taxon>
        <taxon>Agaricomycetes</taxon>
        <taxon>Russulales</taxon>
        <taxon>Russulaceae</taxon>
        <taxon>Russula</taxon>
    </lineage>
</organism>
<reference evidence="2" key="2">
    <citation type="journal article" date="2020" name="Nat. Commun.">
        <title>Large-scale genome sequencing of mycorrhizal fungi provides insights into the early evolution of symbiotic traits.</title>
        <authorList>
            <person name="Miyauchi S."/>
            <person name="Kiss E."/>
            <person name="Kuo A."/>
            <person name="Drula E."/>
            <person name="Kohler A."/>
            <person name="Sanchez-Garcia M."/>
            <person name="Morin E."/>
            <person name="Andreopoulos B."/>
            <person name="Barry K.W."/>
            <person name="Bonito G."/>
            <person name="Buee M."/>
            <person name="Carver A."/>
            <person name="Chen C."/>
            <person name="Cichocki N."/>
            <person name="Clum A."/>
            <person name="Culley D."/>
            <person name="Crous P.W."/>
            <person name="Fauchery L."/>
            <person name="Girlanda M."/>
            <person name="Hayes R.D."/>
            <person name="Keri Z."/>
            <person name="LaButti K."/>
            <person name="Lipzen A."/>
            <person name="Lombard V."/>
            <person name="Magnuson J."/>
            <person name="Maillard F."/>
            <person name="Murat C."/>
            <person name="Nolan M."/>
            <person name="Ohm R.A."/>
            <person name="Pangilinan J."/>
            <person name="Pereira M.F."/>
            <person name="Perotto S."/>
            <person name="Peter M."/>
            <person name="Pfister S."/>
            <person name="Riley R."/>
            <person name="Sitrit Y."/>
            <person name="Stielow J.B."/>
            <person name="Szollosi G."/>
            <person name="Zifcakova L."/>
            <person name="Stursova M."/>
            <person name="Spatafora J.W."/>
            <person name="Tedersoo L."/>
            <person name="Vaario L.M."/>
            <person name="Yamada A."/>
            <person name="Yan M."/>
            <person name="Wang P."/>
            <person name="Xu J."/>
            <person name="Bruns T."/>
            <person name="Baldrian P."/>
            <person name="Vilgalys R."/>
            <person name="Dunand C."/>
            <person name="Henrissat B."/>
            <person name="Grigoriev I.V."/>
            <person name="Hibbett D."/>
            <person name="Nagy L.G."/>
            <person name="Martin F.M."/>
        </authorList>
    </citation>
    <scope>NUCLEOTIDE SEQUENCE</scope>
    <source>
        <strain evidence="2">Prilba</strain>
    </source>
</reference>
<keyword evidence="3" id="KW-1185">Reference proteome</keyword>
<gene>
    <name evidence="2" type="ORF">DFH94DRAFT_679922</name>
</gene>